<comment type="caution">
    <text evidence="3">The sequence shown here is derived from an EMBL/GenBank/DDBJ whole genome shotgun (WGS) entry which is preliminary data.</text>
</comment>
<organism evidence="3 4">
    <name type="scientific">Paracholeplasma vituli</name>
    <dbReference type="NCBI Taxonomy" id="69473"/>
    <lineage>
        <taxon>Bacteria</taxon>
        <taxon>Bacillati</taxon>
        <taxon>Mycoplasmatota</taxon>
        <taxon>Mollicutes</taxon>
        <taxon>Acholeplasmatales</taxon>
        <taxon>Acholeplasmataceae</taxon>
        <taxon>Paracholeplasma</taxon>
    </lineage>
</organism>
<dbReference type="RefSeq" id="WP_262095877.1">
    <property type="nucleotide sequence ID" value="NZ_JAOEGN010000004.1"/>
</dbReference>
<keyword evidence="4" id="KW-1185">Reference proteome</keyword>
<feature type="coiled-coil region" evidence="1">
    <location>
        <begin position="463"/>
        <end position="505"/>
    </location>
</feature>
<evidence type="ECO:0000259" key="2">
    <source>
        <dbReference type="Pfam" id="PF09823"/>
    </source>
</evidence>
<dbReference type="Proteomes" id="UP001209076">
    <property type="component" value="Unassembled WGS sequence"/>
</dbReference>
<dbReference type="InterPro" id="IPR018633">
    <property type="entry name" value="DUF2357"/>
</dbReference>
<feature type="domain" description="DUF2357" evidence="2">
    <location>
        <begin position="38"/>
        <end position="162"/>
    </location>
</feature>
<accession>A0ABT2PUL0</accession>
<gene>
    <name evidence="3" type="ORF">N7603_03080</name>
</gene>
<sequence>MMKRKYDIELFNEITRSHIDEAVDDTEFPHHVLASMADGETEFSLKRLTKTVKFDDLWIKVIENYIPSLIRITKNLKSTLRYDADIIPIEKTKRVDVDSIKHLLANTQYIQEINDQDEVLPQKLLSNLSEIEYGIYENRLIASLIQRLKRFVEHRIQAMRNHLDSVSQGEFNATSKFLFGETKYTVKLQIVEECDTFDEETLKYNLGIIERAEELDKHVSALLNTQFVQIMKRYRLVTPPIMKTQIILKNPDYRNGYLLWLFLDKNNHFELDSTTNPTETTFKSRYRMEIEQQLLLLFTMHLANEPTEYLENPVNLDDVTPKNLSSYLHSDSEFTADTESEIIRYLEQLTELERSEHDVILNENVVEETTLYETINPNFPIDDAPIEMDLGAMASSIETAVLDETFKADLDNLNQRSLDALKDMEDSSAIELNLEALNDQLIDLAHKASQIGMIYEQAITLEVKALEAYKEATQKLIDQAKVEAKVTLKEKLKTLEKMYQDSKKDALKALDLRYKSELDAIRKQLSTNKKRADDQLLFNERALKQKEKLRLHNAKRNLTVKLEDSKLRHKKSLEEKVLTHKQALVESQSKNKK</sequence>
<reference evidence="4" key="1">
    <citation type="submission" date="2023-07" db="EMBL/GenBank/DDBJ databases">
        <title>Novel Mycoplasma species identified in domestic and wild animals.</title>
        <authorList>
            <person name="Volokhov D.V."/>
            <person name="Furtak V.A."/>
            <person name="Zagorodnyaya T.A."/>
        </authorList>
    </citation>
    <scope>NUCLEOTIDE SEQUENCE [LARGE SCALE GENOMIC DNA]</scope>
    <source>
        <strain evidence="4">92-19</strain>
    </source>
</reference>
<evidence type="ECO:0000313" key="4">
    <source>
        <dbReference type="Proteomes" id="UP001209076"/>
    </source>
</evidence>
<proteinExistence type="predicted"/>
<dbReference type="EMBL" id="JAOEGN010000004">
    <property type="protein sequence ID" value="MCU0104634.1"/>
    <property type="molecule type" value="Genomic_DNA"/>
</dbReference>
<evidence type="ECO:0000256" key="1">
    <source>
        <dbReference type="SAM" id="Coils"/>
    </source>
</evidence>
<name>A0ABT2PUL0_9MOLU</name>
<protein>
    <recommendedName>
        <fullName evidence="2">DUF2357 domain-containing protein</fullName>
    </recommendedName>
</protein>
<dbReference type="Pfam" id="PF09823">
    <property type="entry name" value="DUF2357"/>
    <property type="match status" value="1"/>
</dbReference>
<keyword evidence="1" id="KW-0175">Coiled coil</keyword>
<evidence type="ECO:0000313" key="3">
    <source>
        <dbReference type="EMBL" id="MCU0104634.1"/>
    </source>
</evidence>